<gene>
    <name evidence="3" type="primary">LOC105306030</name>
</gene>
<accession>A0A6P6BWY4</accession>
<evidence type="ECO:0000313" key="2">
    <source>
        <dbReference type="Proteomes" id="UP000515202"/>
    </source>
</evidence>
<dbReference type="RefSeq" id="XP_023379569.1">
    <property type="nucleotide sequence ID" value="XM_023523801.1"/>
</dbReference>
<protein>
    <submittedName>
        <fullName evidence="3">Uncharacterized protein LOC105306030 isoform X1</fullName>
    </submittedName>
</protein>
<reference evidence="3" key="1">
    <citation type="submission" date="2025-08" db="UniProtKB">
        <authorList>
            <consortium name="RefSeq"/>
        </authorList>
    </citation>
    <scope>IDENTIFICATION</scope>
    <source>
        <tissue evidence="3">Kidney</tissue>
    </source>
</reference>
<sequence>MTGTLGGRIRMSFFRESTKQNKTLLTPGPPVPETMVQEFTTHTQEEEENKCEGNERNVYMVACAHLSPTWLSPCLRPPCLPASWLVPTFAYNDLSSRHSQIPGLSFLPGPLFVKGILTEPRREREVSTNACACHKRLHDTRTLPSAGQAGRGRDRRPRREPAQLRRTTPLCTQRTGYARGLLAVGTLAGGLASFRLSHPGVGEQQAFVDDGVCARHVAFHKSPLTLTTGLQRL</sequence>
<evidence type="ECO:0000256" key="1">
    <source>
        <dbReference type="SAM" id="MobiDB-lite"/>
    </source>
</evidence>
<evidence type="ECO:0000313" key="3">
    <source>
        <dbReference type="RefSeq" id="XP_023379569.1"/>
    </source>
</evidence>
<feature type="region of interest" description="Disordered" evidence="1">
    <location>
        <begin position="142"/>
        <end position="162"/>
    </location>
</feature>
<dbReference type="Proteomes" id="UP000515202">
    <property type="component" value="Unplaced"/>
</dbReference>
<dbReference type="KEGG" id="pvp:105306030"/>
<dbReference type="GeneID" id="105306030"/>
<dbReference type="AlphaFoldDB" id="A0A6P6BWY4"/>
<name>A0A6P6BWY4_PTEVA</name>
<proteinExistence type="predicted"/>
<keyword evidence="2" id="KW-1185">Reference proteome</keyword>
<organism evidence="2 3">
    <name type="scientific">Pteropus vampyrus</name>
    <name type="common">Large flying fox</name>
    <dbReference type="NCBI Taxonomy" id="132908"/>
    <lineage>
        <taxon>Eukaryota</taxon>
        <taxon>Metazoa</taxon>
        <taxon>Chordata</taxon>
        <taxon>Craniata</taxon>
        <taxon>Vertebrata</taxon>
        <taxon>Euteleostomi</taxon>
        <taxon>Mammalia</taxon>
        <taxon>Eutheria</taxon>
        <taxon>Laurasiatheria</taxon>
        <taxon>Chiroptera</taxon>
        <taxon>Yinpterochiroptera</taxon>
        <taxon>Pteropodoidea</taxon>
        <taxon>Pteropodidae</taxon>
        <taxon>Pteropodinae</taxon>
        <taxon>Pteropus</taxon>
    </lineage>
</organism>